<organism evidence="2 3">
    <name type="scientific">Favolaschia claudopus</name>
    <dbReference type="NCBI Taxonomy" id="2862362"/>
    <lineage>
        <taxon>Eukaryota</taxon>
        <taxon>Fungi</taxon>
        <taxon>Dikarya</taxon>
        <taxon>Basidiomycota</taxon>
        <taxon>Agaricomycotina</taxon>
        <taxon>Agaricomycetes</taxon>
        <taxon>Agaricomycetidae</taxon>
        <taxon>Agaricales</taxon>
        <taxon>Marasmiineae</taxon>
        <taxon>Mycenaceae</taxon>
        <taxon>Favolaschia</taxon>
    </lineage>
</organism>
<evidence type="ECO:0000313" key="1">
    <source>
        <dbReference type="EMBL" id="KAK6972028.1"/>
    </source>
</evidence>
<gene>
    <name evidence="2" type="ORF">R3P38DRAFT_2383447</name>
    <name evidence="1" type="ORF">R3P38DRAFT_2427103</name>
</gene>
<name>A0AAW0AKV0_9AGAR</name>
<proteinExistence type="predicted"/>
<dbReference type="AlphaFoldDB" id="A0AAW0AKV0"/>
<evidence type="ECO:0000313" key="2">
    <source>
        <dbReference type="EMBL" id="KAK7013564.1"/>
    </source>
</evidence>
<reference evidence="2 3" key="1">
    <citation type="journal article" date="2024" name="J Genomics">
        <title>Draft genome sequencing and assembly of Favolaschia claudopus CIRM-BRFM 2984 isolated from oak limbs.</title>
        <authorList>
            <person name="Navarro D."/>
            <person name="Drula E."/>
            <person name="Chaduli D."/>
            <person name="Cazenave R."/>
            <person name="Ahrendt S."/>
            <person name="Wang J."/>
            <person name="Lipzen A."/>
            <person name="Daum C."/>
            <person name="Barry K."/>
            <person name="Grigoriev I.V."/>
            <person name="Favel A."/>
            <person name="Rosso M.N."/>
            <person name="Martin F."/>
        </authorList>
    </citation>
    <scope>NUCLEOTIDE SEQUENCE [LARGE SCALE GENOMIC DNA]</scope>
    <source>
        <strain evidence="2 3">CIRM-BRFM 2984</strain>
    </source>
</reference>
<dbReference type="Proteomes" id="UP001362999">
    <property type="component" value="Unassembled WGS sequence"/>
</dbReference>
<keyword evidence="3" id="KW-1185">Reference proteome</keyword>
<dbReference type="EMBL" id="JAWWNJ010000196">
    <property type="protein sequence ID" value="KAK6972028.1"/>
    <property type="molecule type" value="Genomic_DNA"/>
</dbReference>
<protein>
    <submittedName>
        <fullName evidence="2">Uncharacterized protein</fullName>
    </submittedName>
</protein>
<sequence>IACTRLRSLVRCKLPSSRIVDVAIVNPMKLSKWRPKTVWDGCFVYKEGKESSFLLLDYVIRGALLAPAQGGTAHAHSLRYFVGVDGDMFLR</sequence>
<comment type="caution">
    <text evidence="2">The sequence shown here is derived from an EMBL/GenBank/DDBJ whole genome shotgun (WGS) entry which is preliminary data.</text>
</comment>
<evidence type="ECO:0000313" key="3">
    <source>
        <dbReference type="Proteomes" id="UP001362999"/>
    </source>
</evidence>
<feature type="non-terminal residue" evidence="2">
    <location>
        <position position="91"/>
    </location>
</feature>
<accession>A0AAW0AKV0</accession>
<feature type="non-terminal residue" evidence="2">
    <location>
        <position position="1"/>
    </location>
</feature>
<dbReference type="EMBL" id="JAWWNJ010000059">
    <property type="protein sequence ID" value="KAK7013564.1"/>
    <property type="molecule type" value="Genomic_DNA"/>
</dbReference>